<organism evidence="3 4">
    <name type="scientific">Streptosporangium jomthongense</name>
    <dbReference type="NCBI Taxonomy" id="1193683"/>
    <lineage>
        <taxon>Bacteria</taxon>
        <taxon>Bacillati</taxon>
        <taxon>Actinomycetota</taxon>
        <taxon>Actinomycetes</taxon>
        <taxon>Streptosporangiales</taxon>
        <taxon>Streptosporangiaceae</taxon>
        <taxon>Streptosporangium</taxon>
    </lineage>
</organism>
<protein>
    <submittedName>
        <fullName evidence="3">DUF4097 family beta strand repeat-containing protein</fullName>
    </submittedName>
</protein>
<dbReference type="PROSITE" id="PS51257">
    <property type="entry name" value="PROKAR_LIPOPROTEIN"/>
    <property type="match status" value="1"/>
</dbReference>
<name>A0ABV8EUW4_9ACTN</name>
<keyword evidence="1" id="KW-1133">Transmembrane helix</keyword>
<evidence type="ECO:0000256" key="1">
    <source>
        <dbReference type="SAM" id="Phobius"/>
    </source>
</evidence>
<evidence type="ECO:0000313" key="4">
    <source>
        <dbReference type="Proteomes" id="UP001595698"/>
    </source>
</evidence>
<proteinExistence type="predicted"/>
<sequence length="245" mass="26279">MHVTRERRGSRPLWLAVGGTVFAFTVLACVVTLLSWLGRQSETQRQEYRRPARLQIDVADTQVVLHASYSGTVEVERWLAWSSGKPVADEVWQGDTLRLSLDCPSTPHLPGCSTAYHIWVPADLSLAVTTSSGEVRLENLSGTIRVDTDSGNVEGTGLGAADVTVTGGSGDLRLGFTGVPRHVVARMSYGDVTIGLPRGRAYNVRATAVEGHRNIGVRQDPGAPTTIEASTAYADVTVRNASDVP</sequence>
<feature type="transmembrane region" description="Helical" evidence="1">
    <location>
        <begin position="12"/>
        <end position="37"/>
    </location>
</feature>
<dbReference type="Pfam" id="PF13349">
    <property type="entry name" value="DUF4097"/>
    <property type="match status" value="1"/>
</dbReference>
<dbReference type="InterPro" id="IPR025164">
    <property type="entry name" value="Toastrack_DUF4097"/>
</dbReference>
<keyword evidence="4" id="KW-1185">Reference proteome</keyword>
<gene>
    <name evidence="3" type="ORF">ACFOYY_08060</name>
</gene>
<feature type="domain" description="DUF4097" evidence="2">
    <location>
        <begin position="126"/>
        <end position="242"/>
    </location>
</feature>
<accession>A0ABV8EUW4</accession>
<dbReference type="Proteomes" id="UP001595698">
    <property type="component" value="Unassembled WGS sequence"/>
</dbReference>
<keyword evidence="1" id="KW-0472">Membrane</keyword>
<keyword evidence="1" id="KW-0812">Transmembrane</keyword>
<reference evidence="4" key="1">
    <citation type="journal article" date="2019" name="Int. J. Syst. Evol. Microbiol.">
        <title>The Global Catalogue of Microorganisms (GCM) 10K type strain sequencing project: providing services to taxonomists for standard genome sequencing and annotation.</title>
        <authorList>
            <consortium name="The Broad Institute Genomics Platform"/>
            <consortium name="The Broad Institute Genome Sequencing Center for Infectious Disease"/>
            <person name="Wu L."/>
            <person name="Ma J."/>
        </authorList>
    </citation>
    <scope>NUCLEOTIDE SEQUENCE [LARGE SCALE GENOMIC DNA]</scope>
    <source>
        <strain evidence="4">TBRC 7912</strain>
    </source>
</reference>
<dbReference type="EMBL" id="JBHSBC010000008">
    <property type="protein sequence ID" value="MFC3980071.1"/>
    <property type="molecule type" value="Genomic_DNA"/>
</dbReference>
<evidence type="ECO:0000259" key="2">
    <source>
        <dbReference type="Pfam" id="PF13349"/>
    </source>
</evidence>
<comment type="caution">
    <text evidence="3">The sequence shown here is derived from an EMBL/GenBank/DDBJ whole genome shotgun (WGS) entry which is preliminary data.</text>
</comment>
<evidence type="ECO:0000313" key="3">
    <source>
        <dbReference type="EMBL" id="MFC3980071.1"/>
    </source>
</evidence>